<dbReference type="GeneID" id="36380800"/>
<dbReference type="AlphaFoldDB" id="A0A090LLK4"/>
<dbReference type="EMBL" id="LN609529">
    <property type="protein sequence ID" value="CEF68430.1"/>
    <property type="molecule type" value="Genomic_DNA"/>
</dbReference>
<proteinExistence type="inferred from homology"/>
<evidence type="ECO:0000313" key="4">
    <source>
        <dbReference type="Proteomes" id="UP000035682"/>
    </source>
</evidence>
<evidence type="ECO:0000313" key="6">
    <source>
        <dbReference type="WormBase" id="SRAE_2000308700"/>
    </source>
</evidence>
<dbReference type="OMA" id="EKYEYIF"/>
<comment type="similarity">
    <text evidence="1">Belongs to the mTERF family.</text>
</comment>
<dbReference type="Proteomes" id="UP000035682">
    <property type="component" value="Unplaced"/>
</dbReference>
<sequence length="351" mass="41120">MLSRIRITKSLLSTRLITFQRSFSVNVDEVLLKENEIKGIPFIKKITTELEKQKDIKYILPFHDDELMKKITTSFDYFTNVGIQPEFLLDACLNDPLFMKAMVKQGDKIIKIINLLVETTNMTFENAIRLFTIYKDDLLATSIENIQSHIQVFTSGGISEPSDLCNIICKCPVLLFSGDSKEMLKLVGSLSNFFTKNQIKCILRNSPQCVLMNFEQIEEKYEYIYFLMGIEGDEFKMCKKWIDMPLDEIIKRHEFLLKCGRYVTPDPKRLQLQKENPPLYRIIDTDSVIFATQVASVTYEEWVIYEGLHEKLKEMEQKERPFERVKPSVRKAYERKVKKPEPNEDFILESQ</sequence>
<reference evidence="3 4" key="1">
    <citation type="submission" date="2014-09" db="EMBL/GenBank/DDBJ databases">
        <authorList>
            <person name="Martin A.A."/>
        </authorList>
    </citation>
    <scope>NUCLEOTIDE SEQUENCE</scope>
    <source>
        <strain evidence="4">ED321</strain>
        <strain evidence="3">ED321 Heterogonic</strain>
    </source>
</reference>
<dbReference type="WormBase" id="SRAE_2000308700">
    <property type="protein sequence ID" value="SRP04292"/>
    <property type="gene ID" value="WBGene00263307"/>
</dbReference>
<dbReference type="RefSeq" id="XP_024507630.1">
    <property type="nucleotide sequence ID" value="XM_024654238.1"/>
</dbReference>
<dbReference type="CTD" id="36380800"/>
<keyword evidence="2" id="KW-0809">Transit peptide</keyword>
<dbReference type="InterPro" id="IPR003690">
    <property type="entry name" value="MTERF"/>
</dbReference>
<evidence type="ECO:0000256" key="1">
    <source>
        <dbReference type="ARBA" id="ARBA00007692"/>
    </source>
</evidence>
<dbReference type="GO" id="GO:0003676">
    <property type="term" value="F:nucleic acid binding"/>
    <property type="evidence" value="ECO:0007669"/>
    <property type="project" value="InterPro"/>
</dbReference>
<dbReference type="STRING" id="34506.A0A090LLK4"/>
<name>A0A090LLK4_STRRB</name>
<dbReference type="InterPro" id="IPR038538">
    <property type="entry name" value="MTERF_sf"/>
</dbReference>
<keyword evidence="4" id="KW-1185">Reference proteome</keyword>
<evidence type="ECO:0000313" key="3">
    <source>
        <dbReference type="EMBL" id="CEF68430.1"/>
    </source>
</evidence>
<organism evidence="3">
    <name type="scientific">Strongyloides ratti</name>
    <name type="common">Parasitic roundworm</name>
    <dbReference type="NCBI Taxonomy" id="34506"/>
    <lineage>
        <taxon>Eukaryota</taxon>
        <taxon>Metazoa</taxon>
        <taxon>Ecdysozoa</taxon>
        <taxon>Nematoda</taxon>
        <taxon>Chromadorea</taxon>
        <taxon>Rhabditida</taxon>
        <taxon>Tylenchina</taxon>
        <taxon>Panagrolaimomorpha</taxon>
        <taxon>Strongyloidoidea</taxon>
        <taxon>Strongyloididae</taxon>
        <taxon>Strongyloides</taxon>
    </lineage>
</organism>
<dbReference type="WBParaSite" id="SRAE_2000308700.1">
    <property type="protein sequence ID" value="SRAE_2000308700.1"/>
    <property type="gene ID" value="WBGene00263307"/>
</dbReference>
<evidence type="ECO:0000256" key="2">
    <source>
        <dbReference type="ARBA" id="ARBA00022946"/>
    </source>
</evidence>
<protein>
    <submittedName>
        <fullName evidence="3 5">Uncharacterized protein</fullName>
    </submittedName>
</protein>
<dbReference type="Gene3D" id="1.25.70.10">
    <property type="entry name" value="Transcription termination factor 3, mitochondrial"/>
    <property type="match status" value="1"/>
</dbReference>
<dbReference type="OrthoDB" id="9991972at2759"/>
<evidence type="ECO:0000313" key="5">
    <source>
        <dbReference type="WBParaSite" id="SRAE_2000308700.1"/>
    </source>
</evidence>
<accession>A0A090LLK4</accession>
<reference evidence="5" key="2">
    <citation type="submission" date="2020-12" db="UniProtKB">
        <authorList>
            <consortium name="WormBaseParasite"/>
        </authorList>
    </citation>
    <scope>IDENTIFICATION</scope>
</reference>
<gene>
    <name evidence="3 5 6" type="ORF">SRAE_2000308700</name>
</gene>
<dbReference type="Pfam" id="PF02536">
    <property type="entry name" value="mTERF"/>
    <property type="match status" value="1"/>
</dbReference>